<dbReference type="GO" id="GO:0016020">
    <property type="term" value="C:membrane"/>
    <property type="evidence" value="ECO:0007669"/>
    <property type="project" value="TreeGrafter"/>
</dbReference>
<sequence>MTDVYRATAHREVRRGDDTTIRYTVSGPADGPTLVLLHGWACDRSDFDAMTRHVPEDCRVLAVDLAEHGESRSTRTVWTMEEFARDVVAVLEAESAGATVVAGHSMGGAVAVEVGRMLPERVSRVVALDALHYLALFPAQEEARAQKVLRAFREDFPAAVRGLVAGGTPEGTDPALTETYTAKMSRVRQPAGLRSIEGLVSWDLDAALRETSQPITVFAIRALTSQKAIDRYQDRLEFVLVDLGTHHFPAESPEATAELLAELTTPQGLPSSTRTV</sequence>
<feature type="domain" description="AB hydrolase-1" evidence="1">
    <location>
        <begin position="34"/>
        <end position="258"/>
    </location>
</feature>
<dbReference type="InterPro" id="IPR029058">
    <property type="entry name" value="AB_hydrolase_fold"/>
</dbReference>
<dbReference type="Gene3D" id="3.40.50.1820">
    <property type="entry name" value="alpha/beta hydrolase"/>
    <property type="match status" value="1"/>
</dbReference>
<dbReference type="EMBL" id="FOGO01000005">
    <property type="protein sequence ID" value="SER90101.1"/>
    <property type="molecule type" value="Genomic_DNA"/>
</dbReference>
<dbReference type="PANTHER" id="PTHR43798:SF33">
    <property type="entry name" value="HYDROLASE, PUTATIVE (AFU_ORTHOLOGUE AFUA_2G14860)-RELATED"/>
    <property type="match status" value="1"/>
</dbReference>
<keyword evidence="3" id="KW-1185">Reference proteome</keyword>
<dbReference type="RefSeq" id="WP_075000485.1">
    <property type="nucleotide sequence ID" value="NZ_FOGO01000005.1"/>
</dbReference>
<reference evidence="3" key="1">
    <citation type="submission" date="2016-10" db="EMBL/GenBank/DDBJ databases">
        <authorList>
            <person name="Varghese N."/>
            <person name="Submissions S."/>
        </authorList>
    </citation>
    <scope>NUCLEOTIDE SEQUENCE [LARGE SCALE GENOMIC DNA]</scope>
    <source>
        <strain evidence="3">CGMCC 4.6825</strain>
    </source>
</reference>
<dbReference type="InterPro" id="IPR050266">
    <property type="entry name" value="AB_hydrolase_sf"/>
</dbReference>
<dbReference type="AlphaFoldDB" id="A0A1H9SYY8"/>
<dbReference type="InterPro" id="IPR000073">
    <property type="entry name" value="AB_hydrolase_1"/>
</dbReference>
<organism evidence="2 3">
    <name type="scientific">Streptomyces qinglanensis</name>
    <dbReference type="NCBI Taxonomy" id="943816"/>
    <lineage>
        <taxon>Bacteria</taxon>
        <taxon>Bacillati</taxon>
        <taxon>Actinomycetota</taxon>
        <taxon>Actinomycetes</taxon>
        <taxon>Kitasatosporales</taxon>
        <taxon>Streptomycetaceae</taxon>
        <taxon>Streptomyces</taxon>
    </lineage>
</organism>
<protein>
    <submittedName>
        <fullName evidence="2">Pimeloyl-ACP methyl ester carboxylesterase</fullName>
    </submittedName>
</protein>
<gene>
    <name evidence="2" type="ORF">SAMN05421870_105206</name>
</gene>
<dbReference type="Proteomes" id="UP000182841">
    <property type="component" value="Unassembled WGS sequence"/>
</dbReference>
<dbReference type="OrthoDB" id="8680283at2"/>
<dbReference type="GO" id="GO:0047372">
    <property type="term" value="F:monoacylglycerol lipase activity"/>
    <property type="evidence" value="ECO:0007669"/>
    <property type="project" value="TreeGrafter"/>
</dbReference>
<dbReference type="GO" id="GO:0046464">
    <property type="term" value="P:acylglycerol catabolic process"/>
    <property type="evidence" value="ECO:0007669"/>
    <property type="project" value="TreeGrafter"/>
</dbReference>
<proteinExistence type="predicted"/>
<evidence type="ECO:0000313" key="3">
    <source>
        <dbReference type="Proteomes" id="UP000182841"/>
    </source>
</evidence>
<dbReference type="PRINTS" id="PR00111">
    <property type="entry name" value="ABHYDROLASE"/>
</dbReference>
<dbReference type="SUPFAM" id="SSF53474">
    <property type="entry name" value="alpha/beta-Hydrolases"/>
    <property type="match status" value="1"/>
</dbReference>
<name>A0A1H9SYY8_9ACTN</name>
<evidence type="ECO:0000259" key="1">
    <source>
        <dbReference type="Pfam" id="PF12697"/>
    </source>
</evidence>
<accession>A0A1H9SYY8</accession>
<dbReference type="Pfam" id="PF12697">
    <property type="entry name" value="Abhydrolase_6"/>
    <property type="match status" value="1"/>
</dbReference>
<dbReference type="STRING" id="943816.AN217_12835"/>
<dbReference type="PANTHER" id="PTHR43798">
    <property type="entry name" value="MONOACYLGLYCEROL LIPASE"/>
    <property type="match status" value="1"/>
</dbReference>
<evidence type="ECO:0000313" key="2">
    <source>
        <dbReference type="EMBL" id="SER90101.1"/>
    </source>
</evidence>